<protein>
    <submittedName>
        <fullName evidence="5">Class I SAM-dependent methyltransferase</fullName>
    </submittedName>
</protein>
<dbReference type="InterPro" id="IPR029063">
    <property type="entry name" value="SAM-dependent_MTases_sf"/>
</dbReference>
<dbReference type="Gene3D" id="3.40.50.150">
    <property type="entry name" value="Vaccinia Virus protein VP39"/>
    <property type="match status" value="1"/>
</dbReference>
<feature type="domain" description="Methyltransferase type 11" evidence="4">
    <location>
        <begin position="46"/>
        <end position="149"/>
    </location>
</feature>
<evidence type="ECO:0000313" key="6">
    <source>
        <dbReference type="Proteomes" id="UP000670947"/>
    </source>
</evidence>
<name>A0ABS3W9N1_9BACL</name>
<dbReference type="EMBL" id="JAGGDJ010000006">
    <property type="protein sequence ID" value="MBO7745011.1"/>
    <property type="molecule type" value="Genomic_DNA"/>
</dbReference>
<evidence type="ECO:0000313" key="5">
    <source>
        <dbReference type="EMBL" id="MBO7745011.1"/>
    </source>
</evidence>
<sequence length="232" mass="25441">MIDHDVIYRDEAARYDRLVAREDQAGNLLKAIRAVVPDLEAKDAADIGAGTGRLTSLLAPHVRSIRATDASEAMLRLAAERLRASGAANWTVAPGANDRLPLADRSADLLTAGWTICYSASSSVGGWRDNLRAIMAEIDRVLRPGGAAIVFENFGTGAAEPSPPEFLTAYYAELESRYGYKHFWIRTDYRFETNEEAVALTDFFFGGELSRALAETGTTELPECTGVWWKHV</sequence>
<dbReference type="RefSeq" id="WP_208847916.1">
    <property type="nucleotide sequence ID" value="NZ_JAGGDJ010000006.1"/>
</dbReference>
<dbReference type="InterPro" id="IPR051052">
    <property type="entry name" value="Diverse_substrate_MTase"/>
</dbReference>
<evidence type="ECO:0000256" key="3">
    <source>
        <dbReference type="ARBA" id="ARBA00022679"/>
    </source>
</evidence>
<accession>A0ABS3W9N1</accession>
<evidence type="ECO:0000256" key="2">
    <source>
        <dbReference type="ARBA" id="ARBA00022603"/>
    </source>
</evidence>
<dbReference type="PANTHER" id="PTHR44942">
    <property type="entry name" value="METHYLTRANSF_11 DOMAIN-CONTAINING PROTEIN"/>
    <property type="match status" value="1"/>
</dbReference>
<dbReference type="GO" id="GO:0008168">
    <property type="term" value="F:methyltransferase activity"/>
    <property type="evidence" value="ECO:0007669"/>
    <property type="project" value="UniProtKB-KW"/>
</dbReference>
<dbReference type="Proteomes" id="UP000670947">
    <property type="component" value="Unassembled WGS sequence"/>
</dbReference>
<keyword evidence="6" id="KW-1185">Reference proteome</keyword>
<dbReference type="SUPFAM" id="SSF53335">
    <property type="entry name" value="S-adenosyl-L-methionine-dependent methyltransferases"/>
    <property type="match status" value="1"/>
</dbReference>
<dbReference type="PANTHER" id="PTHR44942:SF4">
    <property type="entry name" value="METHYLTRANSFERASE TYPE 11 DOMAIN-CONTAINING PROTEIN"/>
    <property type="match status" value="1"/>
</dbReference>
<organism evidence="5 6">
    <name type="scientific">Paenibacillus artemisiicola</name>
    <dbReference type="NCBI Taxonomy" id="1172618"/>
    <lineage>
        <taxon>Bacteria</taxon>
        <taxon>Bacillati</taxon>
        <taxon>Bacillota</taxon>
        <taxon>Bacilli</taxon>
        <taxon>Bacillales</taxon>
        <taxon>Paenibacillaceae</taxon>
        <taxon>Paenibacillus</taxon>
    </lineage>
</organism>
<dbReference type="Pfam" id="PF08241">
    <property type="entry name" value="Methyltransf_11"/>
    <property type="match status" value="1"/>
</dbReference>
<proteinExistence type="inferred from homology"/>
<reference evidence="5 6" key="1">
    <citation type="submission" date="2021-03" db="EMBL/GenBank/DDBJ databases">
        <title>Paenibacillus artemisicola MWE-103 whole genome sequence.</title>
        <authorList>
            <person name="Ham Y.J."/>
        </authorList>
    </citation>
    <scope>NUCLEOTIDE SEQUENCE [LARGE SCALE GENOMIC DNA]</scope>
    <source>
        <strain evidence="5 6">MWE-103</strain>
    </source>
</reference>
<dbReference type="InterPro" id="IPR013216">
    <property type="entry name" value="Methyltransf_11"/>
</dbReference>
<comment type="caution">
    <text evidence="5">The sequence shown here is derived from an EMBL/GenBank/DDBJ whole genome shotgun (WGS) entry which is preliminary data.</text>
</comment>
<dbReference type="GO" id="GO:0032259">
    <property type="term" value="P:methylation"/>
    <property type="evidence" value="ECO:0007669"/>
    <property type="project" value="UniProtKB-KW"/>
</dbReference>
<keyword evidence="3" id="KW-0808">Transferase</keyword>
<evidence type="ECO:0000256" key="1">
    <source>
        <dbReference type="ARBA" id="ARBA00008361"/>
    </source>
</evidence>
<dbReference type="CDD" id="cd02440">
    <property type="entry name" value="AdoMet_MTases"/>
    <property type="match status" value="1"/>
</dbReference>
<gene>
    <name evidence="5" type="ORF">I8J29_12450</name>
</gene>
<comment type="similarity">
    <text evidence="1">Belongs to the methyltransferase superfamily.</text>
</comment>
<evidence type="ECO:0000259" key="4">
    <source>
        <dbReference type="Pfam" id="PF08241"/>
    </source>
</evidence>
<keyword evidence="2 5" id="KW-0489">Methyltransferase</keyword>